<sequence>MQLSRRVKHTKCAATGGAPPPRGRGPRRRTDYGDPPSDDGQMFLWIVAVLFMLGGLLGLVWLGGRLQRRNTDALLRRARTMPNVAAQHGMTLPEPPRQPESPGALNVNTSMFPGSSAESEQQPASRAAEPAALTPPISHPVVASSNSESNNQLNSQSEVDQLDSALHEATPGTNQERDKQQPQPGGAAMNAFVQPQPGLPQNELHNRYSGQQEKKLQPSNAQHDQAISRSSSGHPDALRDQPHQQPTAASKAAISPQGLKPSGQKQGEQRAPKPKPGSLKQQMQQQAAGVAHAVQSVFKPLRTNKEQAPEPALEQQAAPQADPIHDSLHKLSDQQISTRKDIGALKRLQRETFQRLLGLDRAVDLLQPKPEPPVAAAAREAERGAGSSPAWGVIAEVKNAALRGRKRTGAQVQAHLDSFCGALWSQGSRERVQQQLAEAGVGGPPVLRARLHSALQDGRGRLVTFLRLPAQASGAEAINANLEKVSCSWRASTRIQLRLLGVGCSAADAAPTLHPLEGKGVTSLMRQGCPAHQVLQGSGLGASYERGRWLLSAAHLLPGIVKGKDGSLLQANVSVTPDITLGLTGIKRSGHNPHAAAPTSDGSMQFLGLLADPHRRAHNRNQEFHARGQPPSDTEPISSRPHQPTAAPSSDAASSSSSADAASTSPHSTAAANSTHSHPTAAAAAGSPIHAASSGGSTAVSPAVDGSAGGDSLQQAAGPVGTHSVDESGEINPLSASSTSDSSSEPVSGSTGGSMRQTASCEQPEPTDAAEDLPSYSGRGLPSGSSQSSNILGPSQHLALTGAVGLGEEAVLAGWVGSEWAGSGAQLNWGLSASLYPDLDGSSAAIAIGRHPAAAATATATDRQQDSPSPLVMEASFQRPLTEGITLSPALVCVRDPCNISIMAGFRLEALF</sequence>
<feature type="transmembrane region" description="Helical" evidence="2">
    <location>
        <begin position="42"/>
        <end position="62"/>
    </location>
</feature>
<proteinExistence type="predicted"/>
<name>A0AAW1QX54_9CHLO</name>
<feature type="compositionally biased region" description="Low complexity" evidence="1">
    <location>
        <begin position="144"/>
        <end position="158"/>
    </location>
</feature>
<dbReference type="Proteomes" id="UP001438707">
    <property type="component" value="Unassembled WGS sequence"/>
</dbReference>
<reference evidence="3 4" key="1">
    <citation type="journal article" date="2024" name="Nat. Commun.">
        <title>Phylogenomics reveals the evolutionary origins of lichenization in chlorophyte algae.</title>
        <authorList>
            <person name="Puginier C."/>
            <person name="Libourel C."/>
            <person name="Otte J."/>
            <person name="Skaloud P."/>
            <person name="Haon M."/>
            <person name="Grisel S."/>
            <person name="Petersen M."/>
            <person name="Berrin J.G."/>
            <person name="Delaux P.M."/>
            <person name="Dal Grande F."/>
            <person name="Keller J."/>
        </authorList>
    </citation>
    <scope>NUCLEOTIDE SEQUENCE [LARGE SCALE GENOMIC DNA]</scope>
    <source>
        <strain evidence="3 4">SAG 2145</strain>
    </source>
</reference>
<feature type="compositionally biased region" description="Polar residues" evidence="1">
    <location>
        <begin position="631"/>
        <end position="642"/>
    </location>
</feature>
<accession>A0AAW1QX54</accession>
<feature type="region of interest" description="Disordered" evidence="1">
    <location>
        <begin position="1"/>
        <end position="36"/>
    </location>
</feature>
<feature type="compositionally biased region" description="Low complexity" evidence="1">
    <location>
        <begin position="644"/>
        <end position="697"/>
    </location>
</feature>
<feature type="compositionally biased region" description="Polar residues" evidence="1">
    <location>
        <begin position="217"/>
        <end position="233"/>
    </location>
</feature>
<dbReference type="AlphaFoldDB" id="A0AAW1QX54"/>
<organism evidence="3 4">
    <name type="scientific">Apatococcus lobatus</name>
    <dbReference type="NCBI Taxonomy" id="904363"/>
    <lineage>
        <taxon>Eukaryota</taxon>
        <taxon>Viridiplantae</taxon>
        <taxon>Chlorophyta</taxon>
        <taxon>core chlorophytes</taxon>
        <taxon>Trebouxiophyceae</taxon>
        <taxon>Chlorellales</taxon>
        <taxon>Chlorellaceae</taxon>
        <taxon>Apatococcus</taxon>
    </lineage>
</organism>
<feature type="compositionally biased region" description="Low complexity" evidence="1">
    <location>
        <begin position="281"/>
        <end position="292"/>
    </location>
</feature>
<gene>
    <name evidence="3" type="ORF">WJX74_006637</name>
</gene>
<keyword evidence="4" id="KW-1185">Reference proteome</keyword>
<keyword evidence="2" id="KW-0472">Membrane</keyword>
<comment type="caution">
    <text evidence="3">The sequence shown here is derived from an EMBL/GenBank/DDBJ whole genome shotgun (WGS) entry which is preliminary data.</text>
</comment>
<keyword evidence="2" id="KW-0812">Transmembrane</keyword>
<feature type="compositionally biased region" description="Low complexity" evidence="1">
    <location>
        <begin position="735"/>
        <end position="749"/>
    </location>
</feature>
<feature type="compositionally biased region" description="Polar residues" evidence="1">
    <location>
        <begin position="783"/>
        <end position="792"/>
    </location>
</feature>
<feature type="region of interest" description="Disordered" evidence="1">
    <location>
        <begin position="623"/>
        <end position="792"/>
    </location>
</feature>
<evidence type="ECO:0000256" key="2">
    <source>
        <dbReference type="SAM" id="Phobius"/>
    </source>
</evidence>
<feature type="compositionally biased region" description="Basic residues" evidence="1">
    <location>
        <begin position="1"/>
        <end position="11"/>
    </location>
</feature>
<protein>
    <submittedName>
        <fullName evidence="3">Uncharacterized protein</fullName>
    </submittedName>
</protein>
<evidence type="ECO:0000313" key="3">
    <source>
        <dbReference type="EMBL" id="KAK9825771.1"/>
    </source>
</evidence>
<evidence type="ECO:0000256" key="1">
    <source>
        <dbReference type="SAM" id="MobiDB-lite"/>
    </source>
</evidence>
<dbReference type="PANTHER" id="PTHR35097:SF1">
    <property type="entry name" value="GDSL ESTERASE_LIPASE"/>
    <property type="match status" value="1"/>
</dbReference>
<dbReference type="EMBL" id="JALJOS010000023">
    <property type="protein sequence ID" value="KAK9825771.1"/>
    <property type="molecule type" value="Genomic_DNA"/>
</dbReference>
<evidence type="ECO:0000313" key="4">
    <source>
        <dbReference type="Proteomes" id="UP001438707"/>
    </source>
</evidence>
<feature type="region of interest" description="Disordered" evidence="1">
    <location>
        <begin position="85"/>
        <end position="292"/>
    </location>
</feature>
<keyword evidence="2" id="KW-1133">Transmembrane helix</keyword>
<feature type="compositionally biased region" description="Polar residues" evidence="1">
    <location>
        <begin position="106"/>
        <end position="124"/>
    </location>
</feature>
<dbReference type="PANTHER" id="PTHR35097">
    <property type="entry name" value="GDSL ESTERASE/LIPASE"/>
    <property type="match status" value="1"/>
</dbReference>